<reference evidence="7 8" key="2">
    <citation type="submission" date="2021-02" db="EMBL/GenBank/DDBJ databases">
        <title>Sulfurospirillum tamanensis sp. nov.</title>
        <authorList>
            <person name="Frolova A."/>
            <person name="Merkel A."/>
            <person name="Slobodkin A."/>
        </authorList>
    </citation>
    <scope>NUCLEOTIDE SEQUENCE [LARGE SCALE GENOMIC DNA]</scope>
    <source>
        <strain evidence="7 8">T05b</strain>
    </source>
</reference>
<comment type="catalytic activity">
    <reaction evidence="2">
        <text>2 GTP = 3',3'-c-di-GMP + 2 diphosphate</text>
        <dbReference type="Rhea" id="RHEA:24898"/>
        <dbReference type="ChEBI" id="CHEBI:33019"/>
        <dbReference type="ChEBI" id="CHEBI:37565"/>
        <dbReference type="ChEBI" id="CHEBI:58805"/>
        <dbReference type="EC" id="2.7.7.65"/>
    </reaction>
</comment>
<evidence type="ECO:0000259" key="5">
    <source>
        <dbReference type="PROSITE" id="PS50112"/>
    </source>
</evidence>
<dbReference type="PANTHER" id="PTHR45138">
    <property type="entry name" value="REGULATORY COMPONENTS OF SENSORY TRANSDUCTION SYSTEM"/>
    <property type="match status" value="1"/>
</dbReference>
<dbReference type="NCBIfam" id="TIGR00254">
    <property type="entry name" value="GGDEF"/>
    <property type="match status" value="1"/>
</dbReference>
<dbReference type="InterPro" id="IPR001789">
    <property type="entry name" value="Sig_transdc_resp-reg_receiver"/>
</dbReference>
<dbReference type="RefSeq" id="WP_205459177.1">
    <property type="nucleotide sequence ID" value="NZ_JAFHKK010000014.1"/>
</dbReference>
<dbReference type="PROSITE" id="PS50112">
    <property type="entry name" value="PAS"/>
    <property type="match status" value="1"/>
</dbReference>
<dbReference type="InterPro" id="IPR011006">
    <property type="entry name" value="CheY-like_superfamily"/>
</dbReference>
<proteinExistence type="predicted"/>
<dbReference type="Pfam" id="PF00990">
    <property type="entry name" value="GGDEF"/>
    <property type="match status" value="1"/>
</dbReference>
<feature type="modified residue" description="4-aspartylphosphate" evidence="3">
    <location>
        <position position="55"/>
    </location>
</feature>
<evidence type="ECO:0000256" key="1">
    <source>
        <dbReference type="ARBA" id="ARBA00012528"/>
    </source>
</evidence>
<dbReference type="SMART" id="SM00086">
    <property type="entry name" value="PAC"/>
    <property type="match status" value="1"/>
</dbReference>
<protein>
    <recommendedName>
        <fullName evidence="1">diguanylate cyclase</fullName>
        <ecNumber evidence="1">2.7.7.65</ecNumber>
    </recommendedName>
</protein>
<dbReference type="CDD" id="cd00130">
    <property type="entry name" value="PAS"/>
    <property type="match status" value="1"/>
</dbReference>
<dbReference type="Pfam" id="PF00072">
    <property type="entry name" value="Response_reg"/>
    <property type="match status" value="1"/>
</dbReference>
<keyword evidence="3" id="KW-0597">Phosphoprotein</keyword>
<dbReference type="PROSITE" id="PS50110">
    <property type="entry name" value="RESPONSE_REGULATORY"/>
    <property type="match status" value="1"/>
</dbReference>
<evidence type="ECO:0000313" key="8">
    <source>
        <dbReference type="Proteomes" id="UP000703590"/>
    </source>
</evidence>
<dbReference type="InterPro" id="IPR001610">
    <property type="entry name" value="PAC"/>
</dbReference>
<dbReference type="InterPro" id="IPR029787">
    <property type="entry name" value="Nucleotide_cyclase"/>
</dbReference>
<dbReference type="SUPFAM" id="SSF55073">
    <property type="entry name" value="Nucleotide cyclase"/>
    <property type="match status" value="1"/>
</dbReference>
<name>A0ABS2WTW6_9BACT</name>
<feature type="domain" description="PAS" evidence="5">
    <location>
        <begin position="162"/>
        <end position="213"/>
    </location>
</feature>
<keyword evidence="8" id="KW-1185">Reference proteome</keyword>
<dbReference type="Proteomes" id="UP000703590">
    <property type="component" value="Unassembled WGS sequence"/>
</dbReference>
<dbReference type="InterPro" id="IPR013655">
    <property type="entry name" value="PAS_fold_3"/>
</dbReference>
<reference evidence="7 8" key="3">
    <citation type="submission" date="2021-02" db="EMBL/GenBank/DDBJ databases">
        <authorList>
            <person name="Merkel A.Y."/>
        </authorList>
    </citation>
    <scope>NUCLEOTIDE SEQUENCE [LARGE SCALE GENOMIC DNA]</scope>
    <source>
        <strain evidence="7 8">T05b</strain>
    </source>
</reference>
<dbReference type="NCBIfam" id="TIGR00229">
    <property type="entry name" value="sensory_box"/>
    <property type="match status" value="1"/>
</dbReference>
<dbReference type="Gene3D" id="3.40.50.2300">
    <property type="match status" value="1"/>
</dbReference>
<dbReference type="PROSITE" id="PS50887">
    <property type="entry name" value="GGDEF"/>
    <property type="match status" value="1"/>
</dbReference>
<dbReference type="InterPro" id="IPR000160">
    <property type="entry name" value="GGDEF_dom"/>
</dbReference>
<reference evidence="8" key="1">
    <citation type="submission" date="2021-02" db="EMBL/GenBank/DDBJ databases">
        <title>Sulfurospirillum tamanensis sp. nov.</title>
        <authorList>
            <person name="Merkel A.Y."/>
        </authorList>
    </citation>
    <scope>NUCLEOTIDE SEQUENCE [LARGE SCALE GENOMIC DNA]</scope>
    <source>
        <strain evidence="8">T05b</strain>
    </source>
</reference>
<dbReference type="InterPro" id="IPR050469">
    <property type="entry name" value="Diguanylate_Cyclase"/>
</dbReference>
<evidence type="ECO:0000313" key="7">
    <source>
        <dbReference type="EMBL" id="MBN2964629.1"/>
    </source>
</evidence>
<dbReference type="InterPro" id="IPR035965">
    <property type="entry name" value="PAS-like_dom_sf"/>
</dbReference>
<dbReference type="Gene3D" id="3.30.450.20">
    <property type="entry name" value="PAS domain"/>
    <property type="match status" value="1"/>
</dbReference>
<dbReference type="SUPFAM" id="SSF52172">
    <property type="entry name" value="CheY-like"/>
    <property type="match status" value="1"/>
</dbReference>
<dbReference type="CDD" id="cd01949">
    <property type="entry name" value="GGDEF"/>
    <property type="match status" value="1"/>
</dbReference>
<organism evidence="7 8">
    <name type="scientific">Sulfurospirillum tamanense</name>
    <dbReference type="NCBI Taxonomy" id="2813362"/>
    <lineage>
        <taxon>Bacteria</taxon>
        <taxon>Pseudomonadati</taxon>
        <taxon>Campylobacterota</taxon>
        <taxon>Epsilonproteobacteria</taxon>
        <taxon>Campylobacterales</taxon>
        <taxon>Sulfurospirillaceae</taxon>
        <taxon>Sulfurospirillum</taxon>
    </lineage>
</organism>
<dbReference type="Gene3D" id="3.30.70.270">
    <property type="match status" value="1"/>
</dbReference>
<dbReference type="Pfam" id="PF08447">
    <property type="entry name" value="PAS_3"/>
    <property type="match status" value="1"/>
</dbReference>
<dbReference type="SMART" id="SM00091">
    <property type="entry name" value="PAS"/>
    <property type="match status" value="1"/>
</dbReference>
<feature type="domain" description="Response regulatory" evidence="4">
    <location>
        <begin position="7"/>
        <end position="122"/>
    </location>
</feature>
<dbReference type="SUPFAM" id="SSF55785">
    <property type="entry name" value="PYP-like sensor domain (PAS domain)"/>
    <property type="match status" value="1"/>
</dbReference>
<dbReference type="PANTHER" id="PTHR45138:SF9">
    <property type="entry name" value="DIGUANYLATE CYCLASE DGCM-RELATED"/>
    <property type="match status" value="1"/>
</dbReference>
<evidence type="ECO:0000256" key="3">
    <source>
        <dbReference type="PROSITE-ProRule" id="PRU00169"/>
    </source>
</evidence>
<feature type="domain" description="GGDEF" evidence="6">
    <location>
        <begin position="295"/>
        <end position="432"/>
    </location>
</feature>
<dbReference type="SMART" id="SM00267">
    <property type="entry name" value="GGDEF"/>
    <property type="match status" value="1"/>
</dbReference>
<gene>
    <name evidence="7" type="ORF">JWV37_07545</name>
</gene>
<dbReference type="InterPro" id="IPR000014">
    <property type="entry name" value="PAS"/>
</dbReference>
<dbReference type="SMART" id="SM00448">
    <property type="entry name" value="REC"/>
    <property type="match status" value="1"/>
</dbReference>
<evidence type="ECO:0000259" key="6">
    <source>
        <dbReference type="PROSITE" id="PS50887"/>
    </source>
</evidence>
<sequence length="432" mass="48901">MSNQQPTVLIVDDMQANLSILASMLKDKYRIKLAKSGEKALEIVSSGGVDLILLDVVMPQMDGYEVCVLLKSNPETKDIPVIFVTGNTSKEDEEKGFELGAVDYITKPSSPSTVRARVNAHINLRFRQIELEALSKAMQEQNETLARYTKVIDQYVITSSTDANGAIIYVSDAFCKISGYTKEELMGENHRLIRHPDMPESFFKTLWSTITQDKPWEGEIKNRNKEGGFYWVKAYIVPDVKDGKKIGYTAIREDITDKKKIEEISITDGLTNIFNRRHFNDTFPKVINSAKRKDALVCFLLIDIDHFKLYNDNYGHQEGDDVLVEFAACLKKSLQRADDLAFRLGGEEFGVLYEADTRESALCFANTLKSNIENLKLKHEYSSTSPYITASMGLTCKHASTITHVDEMYKYTDELLYKAKESGRNQVAVNKE</sequence>
<dbReference type="CDD" id="cd19920">
    <property type="entry name" value="REC_PA4781-like"/>
    <property type="match status" value="1"/>
</dbReference>
<evidence type="ECO:0000256" key="2">
    <source>
        <dbReference type="ARBA" id="ARBA00034247"/>
    </source>
</evidence>
<dbReference type="EMBL" id="JAFHKK010000014">
    <property type="protein sequence ID" value="MBN2964629.1"/>
    <property type="molecule type" value="Genomic_DNA"/>
</dbReference>
<comment type="caution">
    <text evidence="7">The sequence shown here is derived from an EMBL/GenBank/DDBJ whole genome shotgun (WGS) entry which is preliminary data.</text>
</comment>
<accession>A0ABS2WTW6</accession>
<dbReference type="EC" id="2.7.7.65" evidence="1"/>
<evidence type="ECO:0000259" key="4">
    <source>
        <dbReference type="PROSITE" id="PS50110"/>
    </source>
</evidence>
<dbReference type="InterPro" id="IPR043128">
    <property type="entry name" value="Rev_trsase/Diguanyl_cyclase"/>
</dbReference>